<dbReference type="InterPro" id="IPR011004">
    <property type="entry name" value="Trimer_LpxA-like_sf"/>
</dbReference>
<dbReference type="SUPFAM" id="SSF48403">
    <property type="entry name" value="Ankyrin repeat"/>
    <property type="match status" value="1"/>
</dbReference>
<evidence type="ECO:0000256" key="3">
    <source>
        <dbReference type="PROSITE-ProRule" id="PRU00023"/>
    </source>
</evidence>
<name>A0AA47P9F6_MERPO</name>
<dbReference type="PROSITE" id="PS50088">
    <property type="entry name" value="ANK_REPEAT"/>
    <property type="match status" value="4"/>
</dbReference>
<sequence length="902" mass="99302">MEIKKLQLSQPSPKQCIWELDNLGGKQSEQVAQAGHENVLRTSSCQPAAETVPMAQDQGLRTRQERFLDNIHPAAARRLWSSGKMNDQDKRLQHATRAKLAKFNTLRGKEVRPGGFWDVVVLTAADESQKVAYELEVSEKVSRKELPLGVRYEVFSDPPGAKIGNGGSTLYVLQRLDSMYGNALGKFRVLLIHAGGFSQRLPNASALGKIFTALPLCEPLYQMLELKLAMYVDFPSQMRPGVLVTCADDIEVYSISEEESVRFEKPGFTALAHPSPLSIGTTHGVFVLESNDKNACKEIEYISCLQFLHKPSIAKMRDMGAVCKKRGDCISLTDDTFVYTDSTYYVDHTTALRLLSLLKDIAPLRCEVDAYGDFLQALGPRATVAYTHDSANVHKREELLVEVRQKIFHHLRGTPLNVILLNNSKFYHMGSTTEYLFHLTQDPALRSELGLVSSAFSAHHSAGAPRGTAVSCVMHSVVEPSCSVAPGTVLEYCRLEARVTVGTGSILSGCWVARDLSVPDWVFMHSLCVTVNPHQQEARTGFVTVCFGIHDDLKRRVQGPAHMDELAFLGVSLEKCLPHLGMDIVKFSGDCTLWNACLFPVCADLRSSFTLSLDLLQAVLKGSTFTSPSTTKLMSMQEALQWKKKVSESYSVIVDKLEDDWHIKEAELVELKYAFGSDEAFQKVNVSYRTEKGLSLLHLCCVCGGSKAHIRTLILKGLRPSRLTRNGFTALHLAAYKDSAELVTALLHGGSDVQQVGYGALTALHIATVAGHHEAVDILLQHGANVNLQDAVFFTPLHIAAYHGHEQVARLLLKFGADGNVSGEVGDRPLHLAAAKGFLGVVKLLLGEGSKTDVNALDNEDHVPLHLCSRFGHHEIVHFLLMGNFEAQPHSVNIYGDTPLHL</sequence>
<accession>A0AA47P9F6</accession>
<feature type="repeat" description="ANK" evidence="3">
    <location>
        <begin position="825"/>
        <end position="857"/>
    </location>
</feature>
<evidence type="ECO:0000313" key="5">
    <source>
        <dbReference type="EMBL" id="KAK0155956.1"/>
    </source>
</evidence>
<feature type="repeat" description="ANK" evidence="3">
    <location>
        <begin position="759"/>
        <end position="791"/>
    </location>
</feature>
<dbReference type="PANTHER" id="PTHR15045:SF1">
    <property type="entry name" value="FUCOSE-1-PHOSPHATE GUANYLYLTRANSFERASE"/>
    <property type="match status" value="1"/>
</dbReference>
<dbReference type="PANTHER" id="PTHR15045">
    <property type="entry name" value="FUCOSE-1-PHOSPHATE GUANYLYLTRANSFERASE"/>
    <property type="match status" value="1"/>
</dbReference>
<evidence type="ECO:0000313" key="6">
    <source>
        <dbReference type="Proteomes" id="UP001174136"/>
    </source>
</evidence>
<proteinExistence type="predicted"/>
<keyword evidence="5" id="KW-0548">Nucleotidyltransferase</keyword>
<feature type="repeat" description="ANK" evidence="3">
    <location>
        <begin position="795"/>
        <end position="824"/>
    </location>
</feature>
<dbReference type="SUPFAM" id="SSF51161">
    <property type="entry name" value="Trimeric LpxA-like enzymes"/>
    <property type="match status" value="1"/>
</dbReference>
<evidence type="ECO:0000259" key="4">
    <source>
        <dbReference type="Pfam" id="PF07959"/>
    </source>
</evidence>
<dbReference type="InterPro" id="IPR002110">
    <property type="entry name" value="Ankyrin_rpt"/>
</dbReference>
<protein>
    <submittedName>
        <fullName evidence="5">Fucose-1-phosphate guanylyltransferase</fullName>
    </submittedName>
</protein>
<dbReference type="Gene3D" id="1.25.40.20">
    <property type="entry name" value="Ankyrin repeat-containing domain"/>
    <property type="match status" value="2"/>
</dbReference>
<dbReference type="Proteomes" id="UP001174136">
    <property type="component" value="Unassembled WGS sequence"/>
</dbReference>
<evidence type="ECO:0000256" key="2">
    <source>
        <dbReference type="ARBA" id="ARBA00022741"/>
    </source>
</evidence>
<dbReference type="AlphaFoldDB" id="A0AA47P9F6"/>
<dbReference type="PRINTS" id="PR01415">
    <property type="entry name" value="ANKYRIN"/>
</dbReference>
<dbReference type="GO" id="GO:0016779">
    <property type="term" value="F:nucleotidyltransferase activity"/>
    <property type="evidence" value="ECO:0007669"/>
    <property type="project" value="UniProtKB-KW"/>
</dbReference>
<keyword evidence="6" id="KW-1185">Reference proteome</keyword>
<dbReference type="SMART" id="SM00248">
    <property type="entry name" value="ANK"/>
    <property type="match status" value="6"/>
</dbReference>
<keyword evidence="1" id="KW-0808">Transferase</keyword>
<comment type="caution">
    <text evidence="5">The sequence shown here is derived from an EMBL/GenBank/DDBJ whole genome shotgun (WGS) entry which is preliminary data.</text>
</comment>
<keyword evidence="3" id="KW-0040">ANK repeat</keyword>
<organism evidence="5 6">
    <name type="scientific">Merluccius polli</name>
    <name type="common">Benguela hake</name>
    <name type="synonym">Merluccius cadenati</name>
    <dbReference type="NCBI Taxonomy" id="89951"/>
    <lineage>
        <taxon>Eukaryota</taxon>
        <taxon>Metazoa</taxon>
        <taxon>Chordata</taxon>
        <taxon>Craniata</taxon>
        <taxon>Vertebrata</taxon>
        <taxon>Euteleostomi</taxon>
        <taxon>Actinopterygii</taxon>
        <taxon>Neopterygii</taxon>
        <taxon>Teleostei</taxon>
        <taxon>Neoteleostei</taxon>
        <taxon>Acanthomorphata</taxon>
        <taxon>Zeiogadaria</taxon>
        <taxon>Gadariae</taxon>
        <taxon>Gadiformes</taxon>
        <taxon>Gadoidei</taxon>
        <taxon>Merlucciidae</taxon>
        <taxon>Merluccius</taxon>
    </lineage>
</organism>
<keyword evidence="2" id="KW-0547">Nucleotide-binding</keyword>
<feature type="domain" description="GDP-fucose pyrophosphorylase" evidence="4">
    <location>
        <begin position="183"/>
        <end position="603"/>
    </location>
</feature>
<feature type="repeat" description="ANK" evidence="3">
    <location>
        <begin position="726"/>
        <end position="758"/>
    </location>
</feature>
<evidence type="ECO:0000256" key="1">
    <source>
        <dbReference type="ARBA" id="ARBA00022679"/>
    </source>
</evidence>
<dbReference type="InterPro" id="IPR012887">
    <property type="entry name" value="GDP_fucose_pyrophosphorylase"/>
</dbReference>
<dbReference type="Pfam" id="PF12796">
    <property type="entry name" value="Ank_2"/>
    <property type="match status" value="3"/>
</dbReference>
<dbReference type="PROSITE" id="PS50297">
    <property type="entry name" value="ANK_REP_REGION"/>
    <property type="match status" value="4"/>
</dbReference>
<dbReference type="Pfam" id="PF07959">
    <property type="entry name" value="Fucose_pyrophosphorylase"/>
    <property type="match status" value="1"/>
</dbReference>
<dbReference type="FunFam" id="1.25.40.20:FF:000077">
    <property type="entry name" value="Serine/threonine-protein kinase TNNI3K"/>
    <property type="match status" value="1"/>
</dbReference>
<dbReference type="InterPro" id="IPR036770">
    <property type="entry name" value="Ankyrin_rpt-contain_sf"/>
</dbReference>
<dbReference type="GO" id="GO:0042350">
    <property type="term" value="P:GDP-L-fucose biosynthetic process"/>
    <property type="evidence" value="ECO:0007669"/>
    <property type="project" value="UniProtKB-ARBA"/>
</dbReference>
<dbReference type="GO" id="GO:0000166">
    <property type="term" value="F:nucleotide binding"/>
    <property type="evidence" value="ECO:0007669"/>
    <property type="project" value="UniProtKB-KW"/>
</dbReference>
<reference evidence="5" key="1">
    <citation type="journal article" date="2023" name="Front. Mar. Sci.">
        <title>A new Merluccius polli reference genome to investigate the effects of global change in West African waters.</title>
        <authorList>
            <person name="Mateo J.L."/>
            <person name="Blanco-Fernandez C."/>
            <person name="Garcia-Vazquez E."/>
            <person name="Machado-Schiaffino G."/>
        </authorList>
    </citation>
    <scope>NUCLEOTIDE SEQUENCE</scope>
    <source>
        <strain evidence="5">C29</strain>
        <tissue evidence="5">Fin</tissue>
    </source>
</reference>
<gene>
    <name evidence="5" type="primary">FPGT</name>
    <name evidence="5" type="ORF">N1851_001516</name>
</gene>
<dbReference type="EMBL" id="JAOPHQ010000057">
    <property type="protein sequence ID" value="KAK0155956.1"/>
    <property type="molecule type" value="Genomic_DNA"/>
</dbReference>